<reference evidence="1 2" key="1">
    <citation type="submission" date="2018-03" db="EMBL/GenBank/DDBJ databases">
        <title>Genomic Encyclopedia of Archaeal and Bacterial Type Strains, Phase II (KMG-II): from individual species to whole genera.</title>
        <authorList>
            <person name="Goeker M."/>
        </authorList>
    </citation>
    <scope>NUCLEOTIDE SEQUENCE [LARGE SCALE GENOMIC DNA]</scope>
    <source>
        <strain evidence="1 2">DSM 45601</strain>
    </source>
</reference>
<comment type="caution">
    <text evidence="1">The sequence shown here is derived from an EMBL/GenBank/DDBJ whole genome shotgun (WGS) entry which is preliminary data.</text>
</comment>
<keyword evidence="2" id="KW-1185">Reference proteome</keyword>
<dbReference type="OrthoDB" id="4936366at2"/>
<name>A0A2T0Q305_9ACTN</name>
<accession>A0A2T0Q305</accession>
<dbReference type="RefSeq" id="WP_106248321.1">
    <property type="nucleotide sequence ID" value="NZ_PVZC01000005.1"/>
</dbReference>
<dbReference type="Proteomes" id="UP000237846">
    <property type="component" value="Unassembled WGS sequence"/>
</dbReference>
<dbReference type="AlphaFoldDB" id="A0A2T0Q305"/>
<protein>
    <submittedName>
        <fullName evidence="1">Uncharacterized protein</fullName>
    </submittedName>
</protein>
<evidence type="ECO:0000313" key="2">
    <source>
        <dbReference type="Proteomes" id="UP000237846"/>
    </source>
</evidence>
<proteinExistence type="predicted"/>
<dbReference type="EMBL" id="PVZC01000005">
    <property type="protein sequence ID" value="PRX98175.1"/>
    <property type="molecule type" value="Genomic_DNA"/>
</dbReference>
<organism evidence="1 2">
    <name type="scientific">Allonocardiopsis opalescens</name>
    <dbReference type="NCBI Taxonomy" id="1144618"/>
    <lineage>
        <taxon>Bacteria</taxon>
        <taxon>Bacillati</taxon>
        <taxon>Actinomycetota</taxon>
        <taxon>Actinomycetes</taxon>
        <taxon>Streptosporangiales</taxon>
        <taxon>Allonocardiopsis</taxon>
    </lineage>
</organism>
<sequence>MEADVSRAPAVPPHLRLREEWRGLSRAGGWTMADDWWSPAVDAVTSAAVRGEPLDAVCERLGRCRARAGVGLGAALDDLGALCAALGWGEPPLRLVKMVAEGWVECGLSGALGADCHDPLTGLANAAYLRTRLRELYRGAGSAEAAVSSRRLVLVDAGGHRDPWRRIAWAIVIGHELRRVFTGGETLCMLDARLAVGLVESSGGLGARIAELRRVMAREHRARVWTRPLPATWQSAARLLDKLMERP</sequence>
<gene>
    <name evidence="1" type="ORF">CLV72_105529</name>
</gene>
<evidence type="ECO:0000313" key="1">
    <source>
        <dbReference type="EMBL" id="PRX98175.1"/>
    </source>
</evidence>